<dbReference type="OrthoDB" id="9801056at2"/>
<dbReference type="Gene3D" id="3.40.50.720">
    <property type="entry name" value="NAD(P)-binding Rossmann-like Domain"/>
    <property type="match status" value="1"/>
</dbReference>
<evidence type="ECO:0000313" key="3">
    <source>
        <dbReference type="EMBL" id="MXP26938.1"/>
    </source>
</evidence>
<feature type="region of interest" description="Disordered" evidence="1">
    <location>
        <begin position="304"/>
        <end position="325"/>
    </location>
</feature>
<evidence type="ECO:0000259" key="2">
    <source>
        <dbReference type="Pfam" id="PF01370"/>
    </source>
</evidence>
<organism evidence="3 4">
    <name type="scientific">Altericroceibacterium indicum</name>
    <dbReference type="NCBI Taxonomy" id="374177"/>
    <lineage>
        <taxon>Bacteria</taxon>
        <taxon>Pseudomonadati</taxon>
        <taxon>Pseudomonadota</taxon>
        <taxon>Alphaproteobacteria</taxon>
        <taxon>Sphingomonadales</taxon>
        <taxon>Erythrobacteraceae</taxon>
        <taxon>Altericroceibacterium</taxon>
    </lineage>
</organism>
<dbReference type="AlphaFoldDB" id="A0A845AIK7"/>
<dbReference type="PANTHER" id="PTHR43245">
    <property type="entry name" value="BIFUNCTIONAL POLYMYXIN RESISTANCE PROTEIN ARNA"/>
    <property type="match status" value="1"/>
</dbReference>
<sequence>MRVLLTGSSGWLGRFLVPMLAEQGHDVTGFDIAPGEYTGIVGSVSDRSMVDRAFSNADIDAVIHAGGLHQPDLARCPASAFVDTNVHGTLNMLEVSRAAGVDRFVFTSTTSLMASQAVHTGTSARAVWFDESYAPLEPRNVYGVTKLAAEQLCRLHFLQHRMNCIVLRPGRFFPGEDSAQPDLSADNHKANEFLNCRLTVEDAARAHVLALERAPALGFDTFILSAPTPFAREDTDDLKCNAKTVIGRQLPEAARLFARRGWQLPESISRVYDSTRSQSVLGLRYDTRFSDILTALREGDDLPFATDRSPGCEQNPDLQRMEKDL</sequence>
<protein>
    <submittedName>
        <fullName evidence="3">NAD-dependent epimerase/dehydratase family protein</fullName>
    </submittedName>
</protein>
<dbReference type="InterPro" id="IPR050177">
    <property type="entry name" value="Lipid_A_modif_metabolic_enz"/>
</dbReference>
<dbReference type="SUPFAM" id="SSF51735">
    <property type="entry name" value="NAD(P)-binding Rossmann-fold domains"/>
    <property type="match status" value="1"/>
</dbReference>
<comment type="caution">
    <text evidence="3">The sequence shown here is derived from an EMBL/GenBank/DDBJ whole genome shotgun (WGS) entry which is preliminary data.</text>
</comment>
<dbReference type="Proteomes" id="UP000460561">
    <property type="component" value="Unassembled WGS sequence"/>
</dbReference>
<gene>
    <name evidence="3" type="ORF">GRI39_12935</name>
</gene>
<dbReference type="RefSeq" id="WP_160740142.1">
    <property type="nucleotide sequence ID" value="NZ_WTYQ01000005.1"/>
</dbReference>
<name>A0A845AIK7_9SPHN</name>
<evidence type="ECO:0000256" key="1">
    <source>
        <dbReference type="SAM" id="MobiDB-lite"/>
    </source>
</evidence>
<feature type="domain" description="NAD-dependent epimerase/dehydratase" evidence="2">
    <location>
        <begin position="3"/>
        <end position="195"/>
    </location>
</feature>
<dbReference type="InterPro" id="IPR001509">
    <property type="entry name" value="Epimerase_deHydtase"/>
</dbReference>
<reference evidence="3 4" key="1">
    <citation type="submission" date="2019-12" db="EMBL/GenBank/DDBJ databases">
        <title>Genomic-based taxomic classification of the family Erythrobacteraceae.</title>
        <authorList>
            <person name="Xu L."/>
        </authorList>
    </citation>
    <scope>NUCLEOTIDE SEQUENCE [LARGE SCALE GENOMIC DNA]</scope>
    <source>
        <strain evidence="3 4">DSM 18604</strain>
    </source>
</reference>
<accession>A0A845AIK7</accession>
<keyword evidence="4" id="KW-1185">Reference proteome</keyword>
<dbReference type="PANTHER" id="PTHR43245:SF54">
    <property type="entry name" value="BLL0593 PROTEIN"/>
    <property type="match status" value="1"/>
</dbReference>
<dbReference type="EMBL" id="WTYQ01000005">
    <property type="protein sequence ID" value="MXP26938.1"/>
    <property type="molecule type" value="Genomic_DNA"/>
</dbReference>
<dbReference type="CDD" id="cd08946">
    <property type="entry name" value="SDR_e"/>
    <property type="match status" value="1"/>
</dbReference>
<dbReference type="InterPro" id="IPR036291">
    <property type="entry name" value="NAD(P)-bd_dom_sf"/>
</dbReference>
<dbReference type="Pfam" id="PF01370">
    <property type="entry name" value="Epimerase"/>
    <property type="match status" value="1"/>
</dbReference>
<proteinExistence type="predicted"/>
<evidence type="ECO:0000313" key="4">
    <source>
        <dbReference type="Proteomes" id="UP000460561"/>
    </source>
</evidence>